<evidence type="ECO:0000256" key="6">
    <source>
        <dbReference type="PROSITE-ProRule" id="PRU00283"/>
    </source>
</evidence>
<feature type="compositionally biased region" description="Polar residues" evidence="8">
    <location>
        <begin position="2000"/>
        <end position="2010"/>
    </location>
</feature>
<dbReference type="PANTHER" id="PTHR47969:SF15">
    <property type="entry name" value="CHROMOSOME-ASSOCIATED KINESIN KIF4A-RELATED"/>
    <property type="match status" value="1"/>
</dbReference>
<feature type="region of interest" description="Disordered" evidence="8">
    <location>
        <begin position="1914"/>
        <end position="2047"/>
    </location>
</feature>
<feature type="compositionally biased region" description="Low complexity" evidence="8">
    <location>
        <begin position="2018"/>
        <end position="2040"/>
    </location>
</feature>
<name>A0AAN6GB61_9BASI</name>
<evidence type="ECO:0000256" key="4">
    <source>
        <dbReference type="ARBA" id="ARBA00022840"/>
    </source>
</evidence>
<evidence type="ECO:0000259" key="9">
    <source>
        <dbReference type="PROSITE" id="PS50067"/>
    </source>
</evidence>
<feature type="compositionally biased region" description="Polar residues" evidence="8">
    <location>
        <begin position="1164"/>
        <end position="1177"/>
    </location>
</feature>
<dbReference type="GO" id="GO:0005875">
    <property type="term" value="C:microtubule associated complex"/>
    <property type="evidence" value="ECO:0007669"/>
    <property type="project" value="TreeGrafter"/>
</dbReference>
<feature type="compositionally biased region" description="Polar residues" evidence="8">
    <location>
        <begin position="66"/>
        <end position="75"/>
    </location>
</feature>
<feature type="coiled-coil region" evidence="7">
    <location>
        <begin position="1588"/>
        <end position="1677"/>
    </location>
</feature>
<feature type="region of interest" description="Disordered" evidence="8">
    <location>
        <begin position="1156"/>
        <end position="1227"/>
    </location>
</feature>
<feature type="compositionally biased region" description="Polar residues" evidence="8">
    <location>
        <begin position="1919"/>
        <end position="1931"/>
    </location>
</feature>
<feature type="coiled-coil region" evidence="7">
    <location>
        <begin position="2052"/>
        <end position="2171"/>
    </location>
</feature>
<feature type="compositionally biased region" description="Gly residues" evidence="8">
    <location>
        <begin position="83"/>
        <end position="92"/>
    </location>
</feature>
<keyword evidence="5 7" id="KW-0175">Coiled coil</keyword>
<dbReference type="GO" id="GO:0008017">
    <property type="term" value="F:microtubule binding"/>
    <property type="evidence" value="ECO:0007669"/>
    <property type="project" value="InterPro"/>
</dbReference>
<dbReference type="InterPro" id="IPR036961">
    <property type="entry name" value="Kinesin_motor_dom_sf"/>
</dbReference>
<dbReference type="Gene3D" id="1.10.287.1490">
    <property type="match status" value="1"/>
</dbReference>
<feature type="coiled-coil region" evidence="7">
    <location>
        <begin position="714"/>
        <end position="926"/>
    </location>
</feature>
<evidence type="ECO:0000313" key="11">
    <source>
        <dbReference type="Proteomes" id="UP001176521"/>
    </source>
</evidence>
<comment type="subcellular location">
    <subcellularLocation>
        <location evidence="1">Cytoplasm</location>
    </subcellularLocation>
</comment>
<feature type="compositionally biased region" description="Pro residues" evidence="8">
    <location>
        <begin position="1967"/>
        <end position="1984"/>
    </location>
</feature>
<organism evidence="10 11">
    <name type="scientific">Tilletia horrida</name>
    <dbReference type="NCBI Taxonomy" id="155126"/>
    <lineage>
        <taxon>Eukaryota</taxon>
        <taxon>Fungi</taxon>
        <taxon>Dikarya</taxon>
        <taxon>Basidiomycota</taxon>
        <taxon>Ustilaginomycotina</taxon>
        <taxon>Exobasidiomycetes</taxon>
        <taxon>Tilletiales</taxon>
        <taxon>Tilletiaceae</taxon>
        <taxon>Tilletia</taxon>
    </lineage>
</organism>
<dbReference type="PANTHER" id="PTHR47969">
    <property type="entry name" value="CHROMOSOME-ASSOCIATED KINESIN KIF4A-RELATED"/>
    <property type="match status" value="1"/>
</dbReference>
<feature type="compositionally biased region" description="Low complexity" evidence="8">
    <location>
        <begin position="1182"/>
        <end position="1222"/>
    </location>
</feature>
<dbReference type="Proteomes" id="UP001176521">
    <property type="component" value="Unassembled WGS sequence"/>
</dbReference>
<feature type="region of interest" description="Disordered" evidence="8">
    <location>
        <begin position="65"/>
        <end position="99"/>
    </location>
</feature>
<feature type="compositionally biased region" description="Low complexity" evidence="8">
    <location>
        <begin position="933"/>
        <end position="945"/>
    </location>
</feature>
<dbReference type="InterPro" id="IPR001752">
    <property type="entry name" value="Kinesin_motor_dom"/>
</dbReference>
<feature type="compositionally biased region" description="Low complexity" evidence="8">
    <location>
        <begin position="1985"/>
        <end position="1995"/>
    </location>
</feature>
<keyword evidence="3 6" id="KW-0547">Nucleotide-binding</keyword>
<evidence type="ECO:0000256" key="3">
    <source>
        <dbReference type="ARBA" id="ARBA00022741"/>
    </source>
</evidence>
<accession>A0AAN6GB61</accession>
<feature type="domain" description="Kinesin motor" evidence="9">
    <location>
        <begin position="36"/>
        <end position="505"/>
    </location>
</feature>
<dbReference type="SUPFAM" id="SSF57997">
    <property type="entry name" value="Tropomyosin"/>
    <property type="match status" value="1"/>
</dbReference>
<keyword evidence="11" id="KW-1185">Reference proteome</keyword>
<feature type="region of interest" description="Disordered" evidence="8">
    <location>
        <begin position="297"/>
        <end position="394"/>
    </location>
</feature>
<feature type="non-terminal residue" evidence="10">
    <location>
        <position position="2178"/>
    </location>
</feature>
<feature type="compositionally biased region" description="Low complexity" evidence="8">
    <location>
        <begin position="8"/>
        <end position="34"/>
    </location>
</feature>
<gene>
    <name evidence="10" type="ORF">OC842_004993</name>
</gene>
<dbReference type="GO" id="GO:0003777">
    <property type="term" value="F:microtubule motor activity"/>
    <property type="evidence" value="ECO:0007669"/>
    <property type="project" value="InterPro"/>
</dbReference>
<feature type="region of interest" description="Disordered" evidence="8">
    <location>
        <begin position="1081"/>
        <end position="1124"/>
    </location>
</feature>
<dbReference type="PROSITE" id="PS00411">
    <property type="entry name" value="KINESIN_MOTOR_1"/>
    <property type="match status" value="1"/>
</dbReference>
<dbReference type="InterPro" id="IPR027417">
    <property type="entry name" value="P-loop_NTPase"/>
</dbReference>
<feature type="compositionally biased region" description="Low complexity" evidence="8">
    <location>
        <begin position="1015"/>
        <end position="1034"/>
    </location>
</feature>
<feature type="region of interest" description="Disordered" evidence="8">
    <location>
        <begin position="1"/>
        <end position="34"/>
    </location>
</feature>
<evidence type="ECO:0000313" key="10">
    <source>
        <dbReference type="EMBL" id="KAK0527046.1"/>
    </source>
</evidence>
<feature type="region of interest" description="Disordered" evidence="8">
    <location>
        <begin position="264"/>
        <end position="285"/>
    </location>
</feature>
<keyword evidence="2" id="KW-0963">Cytoplasm</keyword>
<reference evidence="10" key="1">
    <citation type="journal article" date="2023" name="PhytoFront">
        <title>Draft Genome Resources of Seven Strains of Tilletia horrida, Causal Agent of Kernel Smut of Rice.</title>
        <authorList>
            <person name="Khanal S."/>
            <person name="Antony Babu S."/>
            <person name="Zhou X.G."/>
        </authorList>
    </citation>
    <scope>NUCLEOTIDE SEQUENCE</scope>
    <source>
        <strain evidence="10">TX3</strain>
    </source>
</reference>
<dbReference type="InterPro" id="IPR019821">
    <property type="entry name" value="Kinesin_motor_CS"/>
</dbReference>
<sequence length="2178" mass="235095">MLSKRDSTSSIAGTLTASASSSSNAASAANGGNSTSVQVVVRIRPITNADQNNIPQRWQRVVVHPTSASSIQVDQASGPPAGGPGAAGGGAAAAGANAQKDHKRQMFSFDRVLGSTDGQAQVYENAAEQLIPRFLEGFNVTILAYGQTSSGKSYTMGTAASDADYEALVAGRSPDPSVGIIPRAVAQIFAGIRQNQSRSGAVQYTMKVSFIEIYNEDLIDLLAVADGESRPLVQIREGKNGQIMWQGLREVKVSGVADVMNHLLQGSSSRRTDQTDMNAQSSRSHAIFSLTLTQRKYIGSGPAPPPSAAHAPSSYNNPGRTTPTGRTGLPRPSSTLGHRSSTPGGGSGLPTLSGRTSATGLRPVSMAITSPRSPSPAFGDDGRRPGTAGNGDGEWTTIVSKFHFVDLAGSERLKRTAAQGERAKEGISINSGLHALGNVISALGDPVKAKRTTHIPYRDSKLTRLLQDSLGGNAHTLMIACVSPAEYNVSETINTLQYANRARNIKNKAELNEVEVGWEDLAYLQTQVLKLRRELGILKGAKGSGNTAALRGIAEDASHRAVAKELMEWQDKYAAVSQKMSQMMLENTKLKQSHQRTSSSGSISDTDFMQAAEPVIVEYEKVVDTLEGQINLMKAALSHAEDVITGHEADIEQLSNSLSDSRTALESRESMLAELQVRLSKLQDRESSADEYARDLETRLQKISEREGADANVLSEMRSELTRLKEAQNSAEQYISELESKIAKDDETISSLQAQLDLAEKERERREEAYKDLQARMEMMDTTRDTKTLLEELDASEQRKLELEKRLDEAIATQEDLAKEKSQLTDKVARAELDKGKAEDRAREFEAALAAATATAEAASAAASSSANGQATAAAEQLEALQKELASLREEVEVWRGEHQKSTVELEQSRRKYHDSLREIHDLNHQLSELRLTSAASRSSSISHSTAEDGGEEEVLEELAPAQQKPVARRDSFQLSRSGSISNRRSGRPESLLLGEKEKTLIRRSSGSFMGYNPSDSNGAASSGASISRTSSPAHSRTRSHSQSFAHEMSLVGGGSGSGSSTPLTPAQLQLQQQIAAQLANAPQAAPGRRPLSLSGSSTLINGVPRGGPLSAGPTSAPVDSAASERTIASLKKENEHLTHALKEREEELQALEISLRQSRKGSTDPSVVMSGSNSVDSMPGSVESEASAATSVNGNGVSNGGAVRSDGLKAPHSPSSSSLHSGQLTPVTDRELRAIKQLLVEAGVASGAAGDSNDDQLARLNELMRSMARKETAHRDAIDSMAEELASLRREKDSIQSLSKEQISSMSQEINTLRAQLAGGDEVGNQTPKPASSDRLVFEEVETLRSQVSEMQQTHAEEVQRLRAEQTKNEENFAEVIQQLKQDFSTSATTKEQEHIAIIEKLKATHSEELSKVLGEHDTVLSSLKNNHSETLSRKVADHEELLQRRASEHNDVVDRLKADHERALKSRADEHAATLREIELSRQSDAAETEEERAALLSQVKQEHTAELQRLRSEHEQTLAGAVASHEAAQKTIKADHEDSLKAREQEHAAVVDELSQSHAAKLENLASEHRKAVEAAVAAATAAAAAEHAKALDALRTEHAEAQSRLSAEHATKLEQLKGEHAEAVENVKDEHRSALSAMASQMAELKGTHSRTLADAQSQAASAAEAAQAAQAAQVTGHGKAIEDLKAQHSSELKRLAAEHLNNTAEIKTAFAEELAQLNNTHKERTSVLQKDHEQVVTGLRKQMSEAQAKHRSLEQEIRQLKQEHTAVVERMGAEHKVRLDKVHSDLLTARALVANNADRGNTQHLEAIKQELEQELENTRAELAETSDALVTLEGALTDTSKERDSLQAQIDALKSGANPPTPAQVLQADLTQARSDLAKVKQEMLGIVDERARVEQQLRDTQNRLQTAEAKIRSQQTIGSPTLDQSGDFPGRSPGYRRGSDADTLPSEISHSGRNSRTMGKPPPPTPPPSVPPPPTPTAPSSTSGAVTPRASGPRTSTSSQITRAESPGALTRSSSQSSLTTVNMSSNGAHSASGSGGTEGGLRLIAEQTEEIKKLQRQLAHCEADLQANIDLVSTLEAALNDSERNLRKSRVQLGEVTRERDRLQTQIDDLRDQAVTAQRNLESVRNSVLLEKQGYESKIQEERMAKEKAREALEARLEEVSRRKNSRLFC</sequence>
<comment type="similarity">
    <text evidence="6">Belongs to the TRAFAC class myosin-kinesin ATPase superfamily. Kinesin family.</text>
</comment>
<evidence type="ECO:0000256" key="7">
    <source>
        <dbReference type="SAM" id="Coils"/>
    </source>
</evidence>
<dbReference type="GO" id="GO:0005524">
    <property type="term" value="F:ATP binding"/>
    <property type="evidence" value="ECO:0007669"/>
    <property type="project" value="UniProtKB-UniRule"/>
</dbReference>
<dbReference type="EMBL" id="JAPDMQ010000327">
    <property type="protein sequence ID" value="KAK0527046.1"/>
    <property type="molecule type" value="Genomic_DNA"/>
</dbReference>
<evidence type="ECO:0000256" key="2">
    <source>
        <dbReference type="ARBA" id="ARBA00022490"/>
    </source>
</evidence>
<feature type="compositionally biased region" description="Polar residues" evidence="8">
    <location>
        <begin position="1953"/>
        <end position="1964"/>
    </location>
</feature>
<evidence type="ECO:0000256" key="8">
    <source>
        <dbReference type="SAM" id="MobiDB-lite"/>
    </source>
</evidence>
<dbReference type="GO" id="GO:0051231">
    <property type="term" value="P:spindle elongation"/>
    <property type="evidence" value="ECO:0007669"/>
    <property type="project" value="TreeGrafter"/>
</dbReference>
<dbReference type="PRINTS" id="PR00380">
    <property type="entry name" value="KINESINHEAVY"/>
</dbReference>
<keyword evidence="6" id="KW-0505">Motor protein</keyword>
<proteinExistence type="inferred from homology"/>
<dbReference type="Pfam" id="PF00225">
    <property type="entry name" value="Kinesin"/>
    <property type="match status" value="2"/>
</dbReference>
<dbReference type="Gene3D" id="3.40.850.10">
    <property type="entry name" value="Kinesin motor domain"/>
    <property type="match status" value="1"/>
</dbReference>
<feature type="binding site" evidence="6">
    <location>
        <begin position="146"/>
        <end position="153"/>
    </location>
    <ligand>
        <name>ATP</name>
        <dbReference type="ChEBI" id="CHEBI:30616"/>
    </ligand>
</feature>
<feature type="coiled-coil region" evidence="7">
    <location>
        <begin position="1741"/>
        <end position="1775"/>
    </location>
</feature>
<evidence type="ECO:0000256" key="5">
    <source>
        <dbReference type="ARBA" id="ARBA00023054"/>
    </source>
</evidence>
<dbReference type="GO" id="GO:0007018">
    <property type="term" value="P:microtubule-based movement"/>
    <property type="evidence" value="ECO:0007669"/>
    <property type="project" value="InterPro"/>
</dbReference>
<dbReference type="GO" id="GO:0007052">
    <property type="term" value="P:mitotic spindle organization"/>
    <property type="evidence" value="ECO:0007669"/>
    <property type="project" value="TreeGrafter"/>
</dbReference>
<comment type="caution">
    <text evidence="10">The sequence shown here is derived from an EMBL/GenBank/DDBJ whole genome shotgun (WGS) entry which is preliminary data.</text>
</comment>
<protein>
    <recommendedName>
        <fullName evidence="9">Kinesin motor domain-containing protein</fullName>
    </recommendedName>
</protein>
<keyword evidence="4 6" id="KW-0067">ATP-binding</keyword>
<feature type="compositionally biased region" description="Low complexity" evidence="8">
    <location>
        <begin position="308"/>
        <end position="332"/>
    </location>
</feature>
<feature type="region of interest" description="Disordered" evidence="8">
    <location>
        <begin position="933"/>
        <end position="1043"/>
    </location>
</feature>
<dbReference type="GO" id="GO:0005737">
    <property type="term" value="C:cytoplasm"/>
    <property type="evidence" value="ECO:0007669"/>
    <property type="project" value="UniProtKB-SubCell"/>
</dbReference>
<dbReference type="SUPFAM" id="SSF52540">
    <property type="entry name" value="P-loop containing nucleoside triphosphate hydrolases"/>
    <property type="match status" value="1"/>
</dbReference>
<dbReference type="InterPro" id="IPR027640">
    <property type="entry name" value="Kinesin-like_fam"/>
</dbReference>
<dbReference type="SMART" id="SM00129">
    <property type="entry name" value="KISc"/>
    <property type="match status" value="1"/>
</dbReference>
<dbReference type="PROSITE" id="PS50067">
    <property type="entry name" value="KINESIN_MOTOR_2"/>
    <property type="match status" value="1"/>
</dbReference>
<evidence type="ECO:0000256" key="1">
    <source>
        <dbReference type="ARBA" id="ARBA00004496"/>
    </source>
</evidence>